<proteinExistence type="predicted"/>
<dbReference type="EMBL" id="CABVIE010000010">
    <property type="protein sequence ID" value="VVP11752.1"/>
    <property type="molecule type" value="Genomic_DNA"/>
</dbReference>
<gene>
    <name evidence="1" type="ORF">PS900_03376</name>
</gene>
<name>A0A8H2RR03_PSEFL</name>
<evidence type="ECO:0000313" key="1">
    <source>
        <dbReference type="EMBL" id="VVP11752.1"/>
    </source>
</evidence>
<dbReference type="AlphaFoldDB" id="A0A8H2RR03"/>
<reference evidence="1 2" key="1">
    <citation type="submission" date="2019-09" db="EMBL/GenBank/DDBJ databases">
        <authorList>
            <person name="Chandra G."/>
            <person name="Truman W A."/>
        </authorList>
    </citation>
    <scope>NUCLEOTIDE SEQUENCE [LARGE SCALE GENOMIC DNA]</scope>
    <source>
        <strain evidence="1">PS900</strain>
    </source>
</reference>
<sequence>MAMLPLIVQHLRTAQTPGPCMGRKEGKAQLYF</sequence>
<accession>A0A8H2RR03</accession>
<evidence type="ECO:0000313" key="2">
    <source>
        <dbReference type="Proteomes" id="UP000325723"/>
    </source>
</evidence>
<organism evidence="1 2">
    <name type="scientific">Pseudomonas fluorescens</name>
    <dbReference type="NCBI Taxonomy" id="294"/>
    <lineage>
        <taxon>Bacteria</taxon>
        <taxon>Pseudomonadati</taxon>
        <taxon>Pseudomonadota</taxon>
        <taxon>Gammaproteobacteria</taxon>
        <taxon>Pseudomonadales</taxon>
        <taxon>Pseudomonadaceae</taxon>
        <taxon>Pseudomonas</taxon>
    </lineage>
</organism>
<dbReference type="Proteomes" id="UP000325723">
    <property type="component" value="Unassembled WGS sequence"/>
</dbReference>
<protein>
    <submittedName>
        <fullName evidence="1">Uncharacterized protein</fullName>
    </submittedName>
</protein>
<comment type="caution">
    <text evidence="1">The sequence shown here is derived from an EMBL/GenBank/DDBJ whole genome shotgun (WGS) entry which is preliminary data.</text>
</comment>